<evidence type="ECO:0000256" key="3">
    <source>
        <dbReference type="ARBA" id="ARBA00022692"/>
    </source>
</evidence>
<evidence type="ECO:0000256" key="2">
    <source>
        <dbReference type="ARBA" id="ARBA00022448"/>
    </source>
</evidence>
<feature type="transmembrane region" description="Helical" evidence="6">
    <location>
        <begin position="167"/>
        <end position="186"/>
    </location>
</feature>
<evidence type="ECO:0000313" key="9">
    <source>
        <dbReference type="Proteomes" id="UP000801492"/>
    </source>
</evidence>
<gene>
    <name evidence="8" type="ORF">ILUMI_17856</name>
</gene>
<feature type="transmembrane region" description="Helical" evidence="6">
    <location>
        <begin position="282"/>
        <end position="302"/>
    </location>
</feature>
<evidence type="ECO:0000256" key="1">
    <source>
        <dbReference type="ARBA" id="ARBA00004141"/>
    </source>
</evidence>
<evidence type="ECO:0000313" key="8">
    <source>
        <dbReference type="EMBL" id="KAF2888317.1"/>
    </source>
</evidence>
<protein>
    <recommendedName>
        <fullName evidence="7">ABC-2 type transporter transmembrane domain-containing protein</fullName>
    </recommendedName>
</protein>
<sequence length="315" mass="36183">MVAYRRLLVATFSIRKAGLKQLFLRLFFVPLYFLFLWIFYHDIKNHQHTFITRSGLILNTLAAVNFLGIVNTILIFPAYRTRYYQESQEGLYGGILFLITYNLVSIPFSFCSVVGASAILYPLIGSIEEPINFLYFALILWACYIFTEQQTMAILMIVKDYLGGAVLSIYISCVCLTLSSGILRSIKGLQDWLYYLTYATQTRYAAALLNRQIFLVKDLYDPLPFDGEHNCTNMNLIETSNFNGLSNAYCRYSNGQSFLTERYARDSTDVVFNGILDFELNIGITFAFALGMIVFNMFLYLIPIPAFIKAKFREE</sequence>
<keyword evidence="2" id="KW-0813">Transport</keyword>
<dbReference type="GO" id="GO:0140359">
    <property type="term" value="F:ABC-type transporter activity"/>
    <property type="evidence" value="ECO:0007669"/>
    <property type="project" value="InterPro"/>
</dbReference>
<evidence type="ECO:0000259" key="7">
    <source>
        <dbReference type="Pfam" id="PF01061"/>
    </source>
</evidence>
<feature type="transmembrane region" description="Helical" evidence="6">
    <location>
        <begin position="22"/>
        <end position="40"/>
    </location>
</feature>
<dbReference type="InterPro" id="IPR050352">
    <property type="entry name" value="ABCG_transporters"/>
</dbReference>
<reference evidence="8" key="1">
    <citation type="submission" date="2019-08" db="EMBL/GenBank/DDBJ databases">
        <title>The genome of the North American firefly Photinus pyralis.</title>
        <authorList>
            <consortium name="Photinus pyralis genome working group"/>
            <person name="Fallon T.R."/>
            <person name="Sander Lower S.E."/>
            <person name="Weng J.-K."/>
        </authorList>
    </citation>
    <scope>NUCLEOTIDE SEQUENCE</scope>
    <source>
        <strain evidence="8">TRF0915ILg1</strain>
        <tissue evidence="8">Whole body</tissue>
    </source>
</reference>
<dbReference type="PANTHER" id="PTHR48041:SF113">
    <property type="entry name" value="ATP-BINDING CASSETTE SUB-FAMILY G MEMBER 5"/>
    <property type="match status" value="1"/>
</dbReference>
<evidence type="ECO:0000256" key="5">
    <source>
        <dbReference type="ARBA" id="ARBA00023136"/>
    </source>
</evidence>
<name>A0A8K0CN97_IGNLU</name>
<dbReference type="Proteomes" id="UP000801492">
    <property type="component" value="Unassembled WGS sequence"/>
</dbReference>
<keyword evidence="3 6" id="KW-0812">Transmembrane</keyword>
<dbReference type="EMBL" id="VTPC01078353">
    <property type="protein sequence ID" value="KAF2888317.1"/>
    <property type="molecule type" value="Genomic_DNA"/>
</dbReference>
<dbReference type="PANTHER" id="PTHR48041">
    <property type="entry name" value="ABC TRANSPORTER G FAMILY MEMBER 28"/>
    <property type="match status" value="1"/>
</dbReference>
<dbReference type="Pfam" id="PF01061">
    <property type="entry name" value="ABC2_membrane"/>
    <property type="match status" value="1"/>
</dbReference>
<dbReference type="GO" id="GO:0043190">
    <property type="term" value="C:ATP-binding cassette (ABC) transporter complex"/>
    <property type="evidence" value="ECO:0007669"/>
    <property type="project" value="TreeGrafter"/>
</dbReference>
<comment type="subcellular location">
    <subcellularLocation>
        <location evidence="1">Membrane</location>
        <topology evidence="1">Multi-pass membrane protein</topology>
    </subcellularLocation>
</comment>
<organism evidence="8 9">
    <name type="scientific">Ignelater luminosus</name>
    <name type="common">Cucubano</name>
    <name type="synonym">Pyrophorus luminosus</name>
    <dbReference type="NCBI Taxonomy" id="2038154"/>
    <lineage>
        <taxon>Eukaryota</taxon>
        <taxon>Metazoa</taxon>
        <taxon>Ecdysozoa</taxon>
        <taxon>Arthropoda</taxon>
        <taxon>Hexapoda</taxon>
        <taxon>Insecta</taxon>
        <taxon>Pterygota</taxon>
        <taxon>Neoptera</taxon>
        <taxon>Endopterygota</taxon>
        <taxon>Coleoptera</taxon>
        <taxon>Polyphaga</taxon>
        <taxon>Elateriformia</taxon>
        <taxon>Elateroidea</taxon>
        <taxon>Elateridae</taxon>
        <taxon>Agrypninae</taxon>
        <taxon>Pyrophorini</taxon>
        <taxon>Ignelater</taxon>
    </lineage>
</organism>
<evidence type="ECO:0000256" key="6">
    <source>
        <dbReference type="SAM" id="Phobius"/>
    </source>
</evidence>
<feature type="transmembrane region" description="Helical" evidence="6">
    <location>
        <begin position="60"/>
        <end position="79"/>
    </location>
</feature>
<dbReference type="OrthoDB" id="66620at2759"/>
<comment type="caution">
    <text evidence="8">The sequence shown here is derived from an EMBL/GenBank/DDBJ whole genome shotgun (WGS) entry which is preliminary data.</text>
</comment>
<feature type="transmembrane region" description="Helical" evidence="6">
    <location>
        <begin position="91"/>
        <end position="124"/>
    </location>
</feature>
<feature type="transmembrane region" description="Helical" evidence="6">
    <location>
        <begin position="130"/>
        <end position="147"/>
    </location>
</feature>
<feature type="domain" description="ABC-2 type transporter transmembrane" evidence="7">
    <location>
        <begin position="7"/>
        <end position="206"/>
    </location>
</feature>
<dbReference type="AlphaFoldDB" id="A0A8K0CN97"/>
<proteinExistence type="predicted"/>
<keyword evidence="4 6" id="KW-1133">Transmembrane helix</keyword>
<accession>A0A8K0CN97</accession>
<dbReference type="InterPro" id="IPR013525">
    <property type="entry name" value="ABC2_TM"/>
</dbReference>
<keyword evidence="5 6" id="KW-0472">Membrane</keyword>
<evidence type="ECO:0000256" key="4">
    <source>
        <dbReference type="ARBA" id="ARBA00022989"/>
    </source>
</evidence>
<keyword evidence="9" id="KW-1185">Reference proteome</keyword>